<name>A0AC35F790_9BILA</name>
<proteinExistence type="predicted"/>
<reference evidence="2" key="1">
    <citation type="submission" date="2022-11" db="UniProtKB">
        <authorList>
            <consortium name="WormBaseParasite"/>
        </authorList>
    </citation>
    <scope>IDENTIFICATION</scope>
</reference>
<evidence type="ECO:0000313" key="2">
    <source>
        <dbReference type="WBParaSite" id="PS1159_v2.g14488.t1"/>
    </source>
</evidence>
<dbReference type="WBParaSite" id="PS1159_v2.g14488.t1">
    <property type="protein sequence ID" value="PS1159_v2.g14488.t1"/>
    <property type="gene ID" value="PS1159_v2.g14488"/>
</dbReference>
<sequence length="119" mass="12818">MQNVSPLEESFRSSAQELMAQTDVKGVLCMDERGQPFFHDGTLTENSAAILSQLVQISSSINTNPDSPTPIITLMSANSKVIVARNTSIIVAVHRSLPSATPEAIHENGDDQDNDSIHS</sequence>
<organism evidence="1 2">
    <name type="scientific">Panagrolaimus sp. PS1159</name>
    <dbReference type="NCBI Taxonomy" id="55785"/>
    <lineage>
        <taxon>Eukaryota</taxon>
        <taxon>Metazoa</taxon>
        <taxon>Ecdysozoa</taxon>
        <taxon>Nematoda</taxon>
        <taxon>Chromadorea</taxon>
        <taxon>Rhabditida</taxon>
        <taxon>Tylenchina</taxon>
        <taxon>Panagrolaimomorpha</taxon>
        <taxon>Panagrolaimoidea</taxon>
        <taxon>Panagrolaimidae</taxon>
        <taxon>Panagrolaimus</taxon>
    </lineage>
</organism>
<dbReference type="Proteomes" id="UP000887580">
    <property type="component" value="Unplaced"/>
</dbReference>
<accession>A0AC35F790</accession>
<evidence type="ECO:0000313" key="1">
    <source>
        <dbReference type="Proteomes" id="UP000887580"/>
    </source>
</evidence>
<protein>
    <submittedName>
        <fullName evidence="2">Late endosomal/lysosomal adaptor and MAPK and MTOR activator 5</fullName>
    </submittedName>
</protein>